<organism evidence="1 2">
    <name type="scientific">Dovyalis caffra</name>
    <dbReference type="NCBI Taxonomy" id="77055"/>
    <lineage>
        <taxon>Eukaryota</taxon>
        <taxon>Viridiplantae</taxon>
        <taxon>Streptophyta</taxon>
        <taxon>Embryophyta</taxon>
        <taxon>Tracheophyta</taxon>
        <taxon>Spermatophyta</taxon>
        <taxon>Magnoliopsida</taxon>
        <taxon>eudicotyledons</taxon>
        <taxon>Gunneridae</taxon>
        <taxon>Pentapetalae</taxon>
        <taxon>rosids</taxon>
        <taxon>fabids</taxon>
        <taxon>Malpighiales</taxon>
        <taxon>Salicaceae</taxon>
        <taxon>Flacourtieae</taxon>
        <taxon>Dovyalis</taxon>
    </lineage>
</organism>
<accession>A0AAV1S611</accession>
<gene>
    <name evidence="1" type="ORF">DCAF_LOCUS19056</name>
</gene>
<dbReference type="EMBL" id="CAWUPB010001173">
    <property type="protein sequence ID" value="CAK7346380.1"/>
    <property type="molecule type" value="Genomic_DNA"/>
</dbReference>
<sequence length="84" mass="9815">MGSFYMRHIWCHTQQQSQQSHTLPWLVNYKVVPISYANYPIKPRQLSALKRLPANVAFSNVPWKLVLNGRKMLGLLPEMRHVKA</sequence>
<protein>
    <submittedName>
        <fullName evidence="1">Uncharacterized protein</fullName>
    </submittedName>
</protein>
<keyword evidence="2" id="KW-1185">Reference proteome</keyword>
<comment type="caution">
    <text evidence="1">The sequence shown here is derived from an EMBL/GenBank/DDBJ whole genome shotgun (WGS) entry which is preliminary data.</text>
</comment>
<feature type="non-terminal residue" evidence="1">
    <location>
        <position position="84"/>
    </location>
</feature>
<proteinExistence type="predicted"/>
<name>A0AAV1S611_9ROSI</name>
<evidence type="ECO:0000313" key="1">
    <source>
        <dbReference type="EMBL" id="CAK7346380.1"/>
    </source>
</evidence>
<dbReference type="AlphaFoldDB" id="A0AAV1S611"/>
<evidence type="ECO:0000313" key="2">
    <source>
        <dbReference type="Proteomes" id="UP001314170"/>
    </source>
</evidence>
<reference evidence="1 2" key="1">
    <citation type="submission" date="2024-01" db="EMBL/GenBank/DDBJ databases">
        <authorList>
            <person name="Waweru B."/>
        </authorList>
    </citation>
    <scope>NUCLEOTIDE SEQUENCE [LARGE SCALE GENOMIC DNA]</scope>
</reference>
<dbReference type="Proteomes" id="UP001314170">
    <property type="component" value="Unassembled WGS sequence"/>
</dbReference>